<dbReference type="Gene3D" id="2.10.109.10">
    <property type="entry name" value="Umud Fragment, subunit A"/>
    <property type="match status" value="1"/>
</dbReference>
<keyword evidence="4" id="KW-0378">Hydrolase</keyword>
<evidence type="ECO:0000256" key="3">
    <source>
        <dbReference type="ARBA" id="ARBA00013208"/>
    </source>
</evidence>
<dbReference type="EC" id="3.4.21.89" evidence="3"/>
<dbReference type="AlphaFoldDB" id="A0A381PNL3"/>
<dbReference type="CDD" id="cd06530">
    <property type="entry name" value="S26_SPase_I"/>
    <property type="match status" value="1"/>
</dbReference>
<evidence type="ECO:0000313" key="6">
    <source>
        <dbReference type="EMBL" id="SUZ68612.1"/>
    </source>
</evidence>
<dbReference type="GO" id="GO:0016020">
    <property type="term" value="C:membrane"/>
    <property type="evidence" value="ECO:0007669"/>
    <property type="project" value="InterPro"/>
</dbReference>
<dbReference type="GO" id="GO:0009003">
    <property type="term" value="F:signal peptidase activity"/>
    <property type="evidence" value="ECO:0007669"/>
    <property type="project" value="UniProtKB-EC"/>
</dbReference>
<comment type="catalytic activity">
    <reaction evidence="1">
        <text>Cleavage of hydrophobic, N-terminal signal or leader sequences from secreted and periplasmic proteins.</text>
        <dbReference type="EC" id="3.4.21.89"/>
    </reaction>
</comment>
<dbReference type="InterPro" id="IPR000223">
    <property type="entry name" value="Pept_S26A_signal_pept_1"/>
</dbReference>
<dbReference type="PANTHER" id="PTHR43390">
    <property type="entry name" value="SIGNAL PEPTIDASE I"/>
    <property type="match status" value="1"/>
</dbReference>
<proteinExistence type="inferred from homology"/>
<feature type="domain" description="Peptidase S26" evidence="5">
    <location>
        <begin position="2"/>
        <end position="156"/>
    </location>
</feature>
<sequence>VVVIALALLAAFALRAVVVQTYFIPSRSMAPTLEVGDRLMVYKLAFRIGQVDRGDLVVFNRPPSVADSQIKDFVKRVIGLPGERVQAIDGVVHIDNVPLREGYLPPNVSTGDFGPLVVPNDQLFVMGDNRANSRDSRWFGPIDVDLLVGEVFVRIWPLSSVGRP</sequence>
<organism evidence="6">
    <name type="scientific">marine metagenome</name>
    <dbReference type="NCBI Taxonomy" id="408172"/>
    <lineage>
        <taxon>unclassified sequences</taxon>
        <taxon>metagenomes</taxon>
        <taxon>ecological metagenomes</taxon>
    </lineage>
</organism>
<gene>
    <name evidence="6" type="ORF">METZ01_LOCUS21466</name>
</gene>
<dbReference type="NCBIfam" id="TIGR02227">
    <property type="entry name" value="sigpep_I_bact"/>
    <property type="match status" value="1"/>
</dbReference>
<evidence type="ECO:0000256" key="2">
    <source>
        <dbReference type="ARBA" id="ARBA00009370"/>
    </source>
</evidence>
<name>A0A381PNL3_9ZZZZ</name>
<dbReference type="InterPro" id="IPR019533">
    <property type="entry name" value="Peptidase_S26"/>
</dbReference>
<dbReference type="PRINTS" id="PR00727">
    <property type="entry name" value="LEADERPTASE"/>
</dbReference>
<evidence type="ECO:0000256" key="1">
    <source>
        <dbReference type="ARBA" id="ARBA00000677"/>
    </source>
</evidence>
<reference evidence="6" key="1">
    <citation type="submission" date="2018-05" db="EMBL/GenBank/DDBJ databases">
        <authorList>
            <person name="Lanie J.A."/>
            <person name="Ng W.-L."/>
            <person name="Kazmierczak K.M."/>
            <person name="Andrzejewski T.M."/>
            <person name="Davidsen T.M."/>
            <person name="Wayne K.J."/>
            <person name="Tettelin H."/>
            <person name="Glass J.I."/>
            <person name="Rusch D."/>
            <person name="Podicherti R."/>
            <person name="Tsui H.-C.T."/>
            <person name="Winkler M.E."/>
        </authorList>
    </citation>
    <scope>NUCLEOTIDE SEQUENCE</scope>
</reference>
<dbReference type="EMBL" id="UINC01001039">
    <property type="protein sequence ID" value="SUZ68612.1"/>
    <property type="molecule type" value="Genomic_DNA"/>
</dbReference>
<comment type="similarity">
    <text evidence="2">Belongs to the peptidase S26 family.</text>
</comment>
<dbReference type="SUPFAM" id="SSF51306">
    <property type="entry name" value="LexA/Signal peptidase"/>
    <property type="match status" value="1"/>
</dbReference>
<dbReference type="InterPro" id="IPR036286">
    <property type="entry name" value="LexA/Signal_pep-like_sf"/>
</dbReference>
<dbReference type="PROSITE" id="PS00761">
    <property type="entry name" value="SPASE_I_3"/>
    <property type="match status" value="1"/>
</dbReference>
<dbReference type="InterPro" id="IPR019758">
    <property type="entry name" value="Pept_S26A_signal_pept_1_CS"/>
</dbReference>
<evidence type="ECO:0000256" key="4">
    <source>
        <dbReference type="ARBA" id="ARBA00022801"/>
    </source>
</evidence>
<evidence type="ECO:0000259" key="5">
    <source>
        <dbReference type="Pfam" id="PF10502"/>
    </source>
</evidence>
<protein>
    <recommendedName>
        <fullName evidence="3">signal peptidase I</fullName>
        <ecNumber evidence="3">3.4.21.89</ecNumber>
    </recommendedName>
</protein>
<feature type="non-terminal residue" evidence="6">
    <location>
        <position position="1"/>
    </location>
</feature>
<dbReference type="GO" id="GO:0006465">
    <property type="term" value="P:signal peptide processing"/>
    <property type="evidence" value="ECO:0007669"/>
    <property type="project" value="InterPro"/>
</dbReference>
<dbReference type="PANTHER" id="PTHR43390:SF1">
    <property type="entry name" value="CHLOROPLAST PROCESSING PEPTIDASE"/>
    <property type="match status" value="1"/>
</dbReference>
<accession>A0A381PNL3</accession>
<dbReference type="GO" id="GO:0004252">
    <property type="term" value="F:serine-type endopeptidase activity"/>
    <property type="evidence" value="ECO:0007669"/>
    <property type="project" value="InterPro"/>
</dbReference>
<dbReference type="Pfam" id="PF10502">
    <property type="entry name" value="Peptidase_S26"/>
    <property type="match status" value="1"/>
</dbReference>